<dbReference type="Proteomes" id="UP000276634">
    <property type="component" value="Unassembled WGS sequence"/>
</dbReference>
<gene>
    <name evidence="3" type="ORF">EDC57_1521</name>
</gene>
<feature type="chain" id="PRO_5018240670" evidence="1">
    <location>
        <begin position="35"/>
        <end position="287"/>
    </location>
</feature>
<evidence type="ECO:0000256" key="1">
    <source>
        <dbReference type="SAM" id="SignalP"/>
    </source>
</evidence>
<sequence length="287" mass="30787">MMHRRSETLHGARGAARRLLALLAAALLPALVAAAPPGGEVVRLATTTSTENSGLLRAILPAFQGLTGYRVDVVAVGTGKALRMGRDGDVDVVLVHAPPAEARFVEAGYGVNRRAVMYNDFVLVGPARDPARVRGLMDAAEALRRIAAAGAPFLSRGDDSGTHKKERALWRAAAVAPQGRWYRETGQGMGRTLQMASELGAYTLVDRGTWLSQRARLALEVLVEGDARLRNPYSVIAVNPARWRDVNYLGAMALIAWLTSPEGQARIGAYRIGGEVLFHPVAVPPKE</sequence>
<dbReference type="PANTHER" id="PTHR37945">
    <property type="entry name" value="EXTRACELLULAR TUNGSTATE BINDING PROTEIN"/>
    <property type="match status" value="1"/>
</dbReference>
<dbReference type="PANTHER" id="PTHR37945:SF1">
    <property type="entry name" value="EXTRACELLULAR TUNGSTATE BINDING PROTEIN"/>
    <property type="match status" value="1"/>
</dbReference>
<feature type="signal peptide" evidence="1">
    <location>
        <begin position="1"/>
        <end position="34"/>
    </location>
</feature>
<dbReference type="AlphaFoldDB" id="A0A3N1Y0G1"/>
<dbReference type="Pfam" id="PF12849">
    <property type="entry name" value="PBP_like_2"/>
    <property type="match status" value="1"/>
</dbReference>
<dbReference type="EMBL" id="RJVI01000002">
    <property type="protein sequence ID" value="ROR32323.1"/>
    <property type="molecule type" value="Genomic_DNA"/>
</dbReference>
<proteinExistence type="predicted"/>
<comment type="caution">
    <text evidence="3">The sequence shown here is derived from an EMBL/GenBank/DDBJ whole genome shotgun (WGS) entry which is preliminary data.</text>
</comment>
<keyword evidence="4" id="KW-1185">Reference proteome</keyword>
<keyword evidence="1" id="KW-0732">Signal</keyword>
<evidence type="ECO:0000313" key="3">
    <source>
        <dbReference type="EMBL" id="ROR32323.1"/>
    </source>
</evidence>
<protein>
    <submittedName>
        <fullName evidence="3">Tungstate transport system substrate-binding protein</fullName>
    </submittedName>
</protein>
<evidence type="ECO:0000259" key="2">
    <source>
        <dbReference type="Pfam" id="PF12849"/>
    </source>
</evidence>
<dbReference type="InterPro" id="IPR024370">
    <property type="entry name" value="PBP_domain"/>
</dbReference>
<feature type="domain" description="PBP" evidence="2">
    <location>
        <begin position="40"/>
        <end position="262"/>
    </location>
</feature>
<name>A0A3N1Y0G1_9GAMM</name>
<evidence type="ECO:0000313" key="4">
    <source>
        <dbReference type="Proteomes" id="UP000276634"/>
    </source>
</evidence>
<accession>A0A3N1Y0G1</accession>
<dbReference type="InterPro" id="IPR052738">
    <property type="entry name" value="ABC-Tungstate_binding"/>
</dbReference>
<reference evidence="3 4" key="1">
    <citation type="submission" date="2018-11" db="EMBL/GenBank/DDBJ databases">
        <title>Genomic Encyclopedia of Type Strains, Phase IV (KMG-IV): sequencing the most valuable type-strain genomes for metagenomic binning, comparative biology and taxonomic classification.</title>
        <authorList>
            <person name="Goeker M."/>
        </authorList>
    </citation>
    <scope>NUCLEOTIDE SEQUENCE [LARGE SCALE GENOMIC DNA]</scope>
    <source>
        <strain evidence="3 4">DSM 100275</strain>
    </source>
</reference>
<dbReference type="SUPFAM" id="SSF53850">
    <property type="entry name" value="Periplasmic binding protein-like II"/>
    <property type="match status" value="1"/>
</dbReference>
<organism evidence="3 4">
    <name type="scientific">Inmirania thermothiophila</name>
    <dbReference type="NCBI Taxonomy" id="1750597"/>
    <lineage>
        <taxon>Bacteria</taxon>
        <taxon>Pseudomonadati</taxon>
        <taxon>Pseudomonadota</taxon>
        <taxon>Gammaproteobacteria</taxon>
        <taxon>Chromatiales</taxon>
        <taxon>Ectothiorhodospiraceae</taxon>
        <taxon>Inmirania</taxon>
    </lineage>
</organism>
<dbReference type="Gene3D" id="3.40.190.10">
    <property type="entry name" value="Periplasmic binding protein-like II"/>
    <property type="match status" value="2"/>
</dbReference>